<dbReference type="RefSeq" id="XP_009059976.1">
    <property type="nucleotide sequence ID" value="XM_009061728.1"/>
</dbReference>
<organism evidence="5 6">
    <name type="scientific">Lottia gigantea</name>
    <name type="common">Giant owl limpet</name>
    <dbReference type="NCBI Taxonomy" id="225164"/>
    <lineage>
        <taxon>Eukaryota</taxon>
        <taxon>Metazoa</taxon>
        <taxon>Spiralia</taxon>
        <taxon>Lophotrochozoa</taxon>
        <taxon>Mollusca</taxon>
        <taxon>Gastropoda</taxon>
        <taxon>Patellogastropoda</taxon>
        <taxon>Lottioidea</taxon>
        <taxon>Lottiidae</taxon>
        <taxon>Lottia</taxon>
    </lineage>
</organism>
<dbReference type="Gene3D" id="3.40.50.300">
    <property type="entry name" value="P-loop containing nucleotide triphosphate hydrolases"/>
    <property type="match status" value="2"/>
</dbReference>
<gene>
    <name evidence="5" type="ORF">LOTGIDRAFT_105959</name>
</gene>
<evidence type="ECO:0000256" key="4">
    <source>
        <dbReference type="SAM" id="MobiDB-lite"/>
    </source>
</evidence>
<dbReference type="GO" id="GO:0005524">
    <property type="term" value="F:ATP binding"/>
    <property type="evidence" value="ECO:0007669"/>
    <property type="project" value="InterPro"/>
</dbReference>
<feature type="region of interest" description="Disordered" evidence="4">
    <location>
        <begin position="391"/>
        <end position="418"/>
    </location>
</feature>
<dbReference type="EMBL" id="KB202619">
    <property type="protein sequence ID" value="ESO88926.1"/>
    <property type="molecule type" value="Genomic_DNA"/>
</dbReference>
<evidence type="ECO:0000313" key="5">
    <source>
        <dbReference type="EMBL" id="ESO88926.1"/>
    </source>
</evidence>
<dbReference type="CDD" id="cd01428">
    <property type="entry name" value="ADK"/>
    <property type="match status" value="1"/>
</dbReference>
<proteinExistence type="predicted"/>
<dbReference type="CTD" id="20230048"/>
<feature type="region of interest" description="Disordered" evidence="4">
    <location>
        <begin position="213"/>
        <end position="267"/>
    </location>
</feature>
<dbReference type="OMA" id="EHACWAQ"/>
<evidence type="ECO:0008006" key="7">
    <source>
        <dbReference type="Google" id="ProtNLM"/>
    </source>
</evidence>
<sequence>PDGPEMDGFKQKIRDFEKEFPSVQATISGNTLVEPLVIDIEEGAVEDVLQNTVKKVEEPLRYQSWERSGIDIDEEDEDNENDIPEEEEEEAEEEEDPSRGKKKHLGETNHFCCVSLKENNVLAPGNPETAAMYREKIYYFTSIENKDKFLENPAYYLPKTKTPETPPIRLMILGQKGAGKTLHGRHLAKKLGLFHISFQDRLQELIISKTKRKIGPEFEEEPDPVEEEEEEEEKEEDEENEGAIIAPDGSTVDVPEEEESEPELTEDEEAIKANLESDEPLPAEVLDNILPAWWHKEPFKSTGFILEGFPRTGDEVRYLADMGLYTDASIILSVNDADVIGRLLPPKLDAWKIKRDKRLAIKEKRKQKAKKKREAAIQKRRNELLREKEERRLERKDISEEEELGEEEEVEEEEDDIEGVLAEEFEEEEGEEEEEEELEEDAIDRIRNDLNEVYDADTNKLDGVQETLTEILIPRLEVDGGRKPHIVRYMLNKKLRPYVEFRHSLFERVYPIGENLAQRMLQYGYKQPSRFGRWCPVKLKDGDCIQPISGPGYPTYPCIYRQHIYYLSSLEARSEFIEDPMTYLKQSTPKPVVPIRLAVIGPPKAGKTSLSKRLAEEYGLLRLSIGEALRLLISNQPQSELGIKITDCLKTGAVVPDELAVQALEMCLLDMKCQTRGYVLDGYPLTKHQVELLTERSIIPVRVVELDIDNKTVMVRGTKDRVSEDRVYPMHDSAQILASKLAAYKNNIEEVRKWYQDEHRNYVSLPGDESKWWIWNSVLEVSKSSVCQIQTYLQSIADGQAASINDMCITPSEFEDRLGDYNQYCPVSLALHNELIDCSTSKSLQYAAEYRGHYYKMAGQKELDQFLATPEKFIPPLAPNKLPSPELLPKRCHGDEIKDKTIELEGYCPVTYYCGKCRYEYIIPGNPELVVRYKNKYYSCATEEKLLQFMKSPEQYCILELPHKLPPREEPLPINALPMLGFMEQTAASAIITSLTSVGNLKPKYPFLTSSKSALVYVAYHLKAFNPRSSDYVRKKYKKKLEKFEETCHLINYLGDHMTVRYRDPNDRPSDFDNKLETFFALRGIEPTSTWIA</sequence>
<reference evidence="5 6" key="1">
    <citation type="journal article" date="2013" name="Nature">
        <title>Insights into bilaterian evolution from three spiralian genomes.</title>
        <authorList>
            <person name="Simakov O."/>
            <person name="Marletaz F."/>
            <person name="Cho S.J."/>
            <person name="Edsinger-Gonzales E."/>
            <person name="Havlak P."/>
            <person name="Hellsten U."/>
            <person name="Kuo D.H."/>
            <person name="Larsson T."/>
            <person name="Lv J."/>
            <person name="Arendt D."/>
            <person name="Savage R."/>
            <person name="Osoegawa K."/>
            <person name="de Jong P."/>
            <person name="Grimwood J."/>
            <person name="Chapman J.A."/>
            <person name="Shapiro H."/>
            <person name="Aerts A."/>
            <person name="Otillar R.P."/>
            <person name="Terry A.Y."/>
            <person name="Boore J.L."/>
            <person name="Grigoriev I.V."/>
            <person name="Lindberg D.R."/>
            <person name="Seaver E.C."/>
            <person name="Weisblat D.A."/>
            <person name="Putnam N.H."/>
            <person name="Rokhsar D.S."/>
        </authorList>
    </citation>
    <scope>NUCLEOTIDE SEQUENCE [LARGE SCALE GENOMIC DNA]</scope>
</reference>
<feature type="compositionally biased region" description="Acidic residues" evidence="4">
    <location>
        <begin position="399"/>
        <end position="418"/>
    </location>
</feature>
<dbReference type="GO" id="GO:0019205">
    <property type="term" value="F:nucleobase-containing compound kinase activity"/>
    <property type="evidence" value="ECO:0007669"/>
    <property type="project" value="InterPro"/>
</dbReference>
<name>V4A6P1_LOTGI</name>
<dbReference type="Proteomes" id="UP000030746">
    <property type="component" value="Unassembled WGS sequence"/>
</dbReference>
<keyword evidence="2" id="KW-0547">Nucleotide-binding</keyword>
<evidence type="ECO:0000256" key="1">
    <source>
        <dbReference type="ARBA" id="ARBA00022679"/>
    </source>
</evidence>
<evidence type="ECO:0000256" key="3">
    <source>
        <dbReference type="ARBA" id="ARBA00022777"/>
    </source>
</evidence>
<dbReference type="HOGENOM" id="CLU_275193_0_0_1"/>
<dbReference type="AlphaFoldDB" id="V4A6P1"/>
<dbReference type="InterPro" id="IPR000850">
    <property type="entry name" value="Adenylat/UMP-CMP_kin"/>
</dbReference>
<feature type="compositionally biased region" description="Acidic residues" evidence="4">
    <location>
        <begin position="217"/>
        <end position="241"/>
    </location>
</feature>
<dbReference type="GO" id="GO:0006139">
    <property type="term" value="P:nucleobase-containing compound metabolic process"/>
    <property type="evidence" value="ECO:0007669"/>
    <property type="project" value="InterPro"/>
</dbReference>
<keyword evidence="1" id="KW-0808">Transferase</keyword>
<dbReference type="Pfam" id="PF00406">
    <property type="entry name" value="ADK"/>
    <property type="match status" value="1"/>
</dbReference>
<dbReference type="PANTHER" id="PTHR23359">
    <property type="entry name" value="NUCLEOTIDE KINASE"/>
    <property type="match status" value="1"/>
</dbReference>
<feature type="region of interest" description="Disordered" evidence="4">
    <location>
        <begin position="64"/>
        <end position="104"/>
    </location>
</feature>
<dbReference type="SUPFAM" id="SSF52540">
    <property type="entry name" value="P-loop containing nucleoside triphosphate hydrolases"/>
    <property type="match status" value="2"/>
</dbReference>
<feature type="compositionally biased region" description="Acidic residues" evidence="4">
    <location>
        <begin position="71"/>
        <end position="96"/>
    </location>
</feature>
<evidence type="ECO:0000313" key="6">
    <source>
        <dbReference type="Proteomes" id="UP000030746"/>
    </source>
</evidence>
<dbReference type="GeneID" id="20230048"/>
<keyword evidence="3" id="KW-0418">Kinase</keyword>
<keyword evidence="6" id="KW-1185">Reference proteome</keyword>
<dbReference type="OrthoDB" id="439792at2759"/>
<protein>
    <recommendedName>
        <fullName evidence="7">Nucleoside-diphosphate kinase</fullName>
    </recommendedName>
</protein>
<dbReference type="InterPro" id="IPR027417">
    <property type="entry name" value="P-loop_NTPase"/>
</dbReference>
<accession>V4A6P1</accession>
<feature type="non-terminal residue" evidence="5">
    <location>
        <position position="1"/>
    </location>
</feature>
<dbReference type="STRING" id="225164.V4A6P1"/>
<dbReference type="KEGG" id="lgi:LOTGIDRAFT_105959"/>
<evidence type="ECO:0000256" key="2">
    <source>
        <dbReference type="ARBA" id="ARBA00022741"/>
    </source>
</evidence>
<feature type="compositionally biased region" description="Acidic residues" evidence="4">
    <location>
        <begin position="254"/>
        <end position="267"/>
    </location>
</feature>